<reference evidence="3" key="1">
    <citation type="submission" date="2021-06" db="EMBL/GenBank/DDBJ databases">
        <title>Novel Mycoplasma species detected in California sea lions (Zalophus californianus) from the USA.</title>
        <authorList>
            <person name="Volokhov D.V."/>
            <person name="Furtak V.A."/>
            <person name="Zagorodnyaya T.A."/>
        </authorList>
    </citation>
    <scope>NUCLEOTIDE SEQUENCE [LARGE SCALE GENOMIC DNA]</scope>
    <source>
        <strain evidence="3">CSL 5346</strain>
    </source>
</reference>
<keyword evidence="4" id="KW-1185">Reference proteome</keyword>
<evidence type="ECO:0000313" key="4">
    <source>
        <dbReference type="Proteomes" id="UP000718793"/>
    </source>
</evidence>
<feature type="signal peptide" evidence="2">
    <location>
        <begin position="1"/>
        <end position="26"/>
    </location>
</feature>
<organism evidence="3 4">
    <name type="scientific">Mycoplasma zalophi</name>
    <dbReference type="NCBI Taxonomy" id="191287"/>
    <lineage>
        <taxon>Bacteria</taxon>
        <taxon>Bacillati</taxon>
        <taxon>Mycoplasmatota</taxon>
        <taxon>Mollicutes</taxon>
        <taxon>Mycoplasmataceae</taxon>
        <taxon>Mycoplasma</taxon>
    </lineage>
</organism>
<evidence type="ECO:0000313" key="3">
    <source>
        <dbReference type="EMBL" id="MBU4692401.1"/>
    </source>
</evidence>
<feature type="transmembrane region" description="Helical" evidence="1">
    <location>
        <begin position="550"/>
        <end position="571"/>
    </location>
</feature>
<proteinExistence type="predicted"/>
<dbReference type="Proteomes" id="UP000718793">
    <property type="component" value="Unassembled WGS sequence"/>
</dbReference>
<keyword evidence="1" id="KW-1133">Transmembrane helix</keyword>
<dbReference type="EMBL" id="JAHMHH010000002">
    <property type="protein sequence ID" value="MBU4692401.1"/>
    <property type="molecule type" value="Genomic_DNA"/>
</dbReference>
<keyword evidence="2" id="KW-0732">Signal</keyword>
<gene>
    <name evidence="3" type="ORF">KQ875_02185</name>
</gene>
<name>A0ABS6DPZ6_9MOLU</name>
<keyword evidence="1" id="KW-0812">Transmembrane</keyword>
<protein>
    <submittedName>
        <fullName evidence="3">Uncharacterized protein</fullName>
    </submittedName>
</protein>
<accession>A0ABS6DPZ6</accession>
<comment type="caution">
    <text evidence="3">The sequence shown here is derived from an EMBL/GenBank/DDBJ whole genome shotgun (WGS) entry which is preliminary data.</text>
</comment>
<dbReference type="RefSeq" id="WP_216488956.1">
    <property type="nucleotide sequence ID" value="NZ_JAHMHH010000002.1"/>
</dbReference>
<keyword evidence="1" id="KW-0472">Membrane</keyword>
<sequence length="582" mass="67388">MKKSKKILLTSLLAISSVSAISAAFALNANQNNKQNDIIASFEVSTAGKEEHQAEPFDGQEEGQFTVDTANEAKDYYTALYDKILEIVNDQLTSTDSSEEWSVKPETKENIINQKTVYLRAIDQFKPYWDQAKNQIVPAIDKSLKVVIDAIFKKETKLVEASLDYPDKKTTMFNDATPTKFIKNYTFNLKDEKYRISKQTENNEVTKNDKYASWTFRNQLSLIEKKDDLNSKVFNDFVIKQKVNVVTENDGGIFTYTEEKLSIDEFKDLEVETKIYEDLLTEIEGILQGTNDEKFAEPKAKLQETLDNVKEEYANMEFSFDNPKTFQTKALSAKLQEAKEEFKTSNLYLNYYYKLQEFKDLNKENPVDAWIFDEVQTVANLNLNEQSENQQLIEAYNTLNEISKKYVPVKTFNDTVNTNTSNNKIKELTLKELASYLANPSAEKLQEIKDQYLAWEVQWVDTFETMSKIVANDNISEDQIKQIKNVLVNELPNIKLTKEIQQLTEQVADLKTGKSTYDLKQLEFTKSSENNRDMLDNLLKNDENTYKNSFWLLMILVVPVLIIPAMIFFFVNKRNKKDKEEK</sequence>
<evidence type="ECO:0000256" key="1">
    <source>
        <dbReference type="SAM" id="Phobius"/>
    </source>
</evidence>
<feature type="chain" id="PRO_5046427449" evidence="2">
    <location>
        <begin position="27"/>
        <end position="582"/>
    </location>
</feature>
<evidence type="ECO:0000256" key="2">
    <source>
        <dbReference type="SAM" id="SignalP"/>
    </source>
</evidence>